<dbReference type="PROSITE" id="PS51318">
    <property type="entry name" value="TAT"/>
    <property type="match status" value="1"/>
</dbReference>
<dbReference type="Proteomes" id="UP000255139">
    <property type="component" value="Unassembled WGS sequence"/>
</dbReference>
<name>A0A377PVH9_9HELI</name>
<keyword evidence="1" id="KW-0500">Molybdenum</keyword>
<dbReference type="InterPro" id="IPR019546">
    <property type="entry name" value="TAT_signal_bac_arc"/>
</dbReference>
<sequence length="74" mass="7936">MQKHSLHSADSRRDFIKTSAMLSIALSVGSLPLFGVDSKTSKIPMPKRILGKGSYAFEVSALAFGCMGLKLPPL</sequence>
<keyword evidence="5" id="KW-1185">Reference proteome</keyword>
<reference evidence="2 5" key="2">
    <citation type="submission" date="2018-06" db="EMBL/GenBank/DDBJ databases">
        <authorList>
            <consortium name="Pathogen Informatics"/>
            <person name="Doyle S."/>
        </authorList>
    </citation>
    <scope>NUCLEOTIDE SEQUENCE [LARGE SCALE GENOMIC DNA]</scope>
    <source>
        <strain evidence="2 5">NCTC12714</strain>
    </source>
</reference>
<dbReference type="RefSeq" id="WP_052089637.1">
    <property type="nucleotide sequence ID" value="NZ_FZML01000024.1"/>
</dbReference>
<organism evidence="2 5">
    <name type="scientific">Helicobacter muridarum</name>
    <dbReference type="NCBI Taxonomy" id="216"/>
    <lineage>
        <taxon>Bacteria</taxon>
        <taxon>Pseudomonadati</taxon>
        <taxon>Campylobacterota</taxon>
        <taxon>Epsilonproteobacteria</taxon>
        <taxon>Campylobacterales</taxon>
        <taxon>Helicobacteraceae</taxon>
        <taxon>Helicobacter</taxon>
    </lineage>
</organism>
<accession>A0A377PVH9</accession>
<reference evidence="3 4" key="1">
    <citation type="journal article" date="2014" name="Genome Announc.">
        <title>Draft genome sequences of eight enterohepatic helicobacter species isolated from both laboratory and wild rodents.</title>
        <authorList>
            <person name="Sheh A."/>
            <person name="Shen Z."/>
            <person name="Fox J.G."/>
        </authorList>
    </citation>
    <scope>NUCLEOTIDE SEQUENCE [LARGE SCALE GENOMIC DNA]</scope>
    <source>
        <strain evidence="3 4">ST1</strain>
    </source>
</reference>
<evidence type="ECO:0000256" key="1">
    <source>
        <dbReference type="ARBA" id="ARBA00022505"/>
    </source>
</evidence>
<dbReference type="EMBL" id="UGJE01000002">
    <property type="protein sequence ID" value="STQ86886.1"/>
    <property type="molecule type" value="Genomic_DNA"/>
</dbReference>
<dbReference type="AlphaFoldDB" id="A0A377PVH9"/>
<proteinExistence type="predicted"/>
<gene>
    <name evidence="3" type="ORF">LS73_007805</name>
    <name evidence="2" type="ORF">NCTC12714_01697</name>
</gene>
<dbReference type="EMBL" id="JRPD02000020">
    <property type="protein sequence ID" value="TLD99154.1"/>
    <property type="molecule type" value="Genomic_DNA"/>
</dbReference>
<evidence type="ECO:0000313" key="3">
    <source>
        <dbReference type="EMBL" id="TLD99154.1"/>
    </source>
</evidence>
<evidence type="ECO:0000313" key="4">
    <source>
        <dbReference type="Proteomes" id="UP000029922"/>
    </source>
</evidence>
<dbReference type="Proteomes" id="UP000029922">
    <property type="component" value="Unassembled WGS sequence"/>
</dbReference>
<dbReference type="NCBIfam" id="TIGR01409">
    <property type="entry name" value="TAT_signal_seq"/>
    <property type="match status" value="1"/>
</dbReference>
<protein>
    <submittedName>
        <fullName evidence="3">Twin-arginine translocation signal domain-containing protein</fullName>
    </submittedName>
</protein>
<evidence type="ECO:0000313" key="5">
    <source>
        <dbReference type="Proteomes" id="UP000255139"/>
    </source>
</evidence>
<dbReference type="InterPro" id="IPR006311">
    <property type="entry name" value="TAT_signal"/>
</dbReference>
<evidence type="ECO:0000313" key="2">
    <source>
        <dbReference type="EMBL" id="STQ86886.1"/>
    </source>
</evidence>